<dbReference type="CDD" id="cd07043">
    <property type="entry name" value="STAS_anti-anti-sigma_factors"/>
    <property type="match status" value="1"/>
</dbReference>
<name>A0ABT4SK50_9ACTN</name>
<evidence type="ECO:0000256" key="3">
    <source>
        <dbReference type="SAM" id="Phobius"/>
    </source>
</evidence>
<evidence type="ECO:0000259" key="4">
    <source>
        <dbReference type="PROSITE" id="PS50801"/>
    </source>
</evidence>
<dbReference type="NCBIfam" id="TIGR00377">
    <property type="entry name" value="ant_ant_sig"/>
    <property type="match status" value="1"/>
</dbReference>
<proteinExistence type="inferred from homology"/>
<keyword evidence="6" id="KW-1185">Reference proteome</keyword>
<accession>A0ABT4SK50</accession>
<organism evidence="5 6">
    <name type="scientific">Nonomuraea corallina</name>
    <dbReference type="NCBI Taxonomy" id="2989783"/>
    <lineage>
        <taxon>Bacteria</taxon>
        <taxon>Bacillati</taxon>
        <taxon>Actinomycetota</taxon>
        <taxon>Actinomycetes</taxon>
        <taxon>Streptosporangiales</taxon>
        <taxon>Streptosporangiaceae</taxon>
        <taxon>Nonomuraea</taxon>
    </lineage>
</organism>
<keyword evidence="3" id="KW-1133">Transmembrane helix</keyword>
<protein>
    <recommendedName>
        <fullName evidence="2">Anti-sigma factor antagonist</fullName>
    </recommendedName>
</protein>
<dbReference type="RefSeq" id="WP_270158495.1">
    <property type="nucleotide sequence ID" value="NZ_JAPNNL010000166.1"/>
</dbReference>
<dbReference type="InterPro" id="IPR036513">
    <property type="entry name" value="STAS_dom_sf"/>
</dbReference>
<keyword evidence="3" id="KW-0812">Transmembrane</keyword>
<feature type="domain" description="STAS" evidence="4">
    <location>
        <begin position="4"/>
        <end position="106"/>
    </location>
</feature>
<gene>
    <name evidence="5" type="ORF">OUY22_29670</name>
</gene>
<comment type="similarity">
    <text evidence="1 2">Belongs to the anti-sigma-factor antagonist family.</text>
</comment>
<dbReference type="PANTHER" id="PTHR33495">
    <property type="entry name" value="ANTI-SIGMA FACTOR ANTAGONIST TM_1081-RELATED-RELATED"/>
    <property type="match status" value="1"/>
</dbReference>
<dbReference type="InterPro" id="IPR002645">
    <property type="entry name" value="STAS_dom"/>
</dbReference>
<evidence type="ECO:0000313" key="6">
    <source>
        <dbReference type="Proteomes" id="UP001144036"/>
    </source>
</evidence>
<keyword evidence="3" id="KW-0472">Membrane</keyword>
<sequence>MDAFHLTTSVREGVVTVAVAGELDLASRELLRAHLFELMDAVARPGRIVLELGALTFIDAAGLGALVAVHERARQREALLTLTGVPPMTARLIRITGLDRHFCGAT</sequence>
<dbReference type="EMBL" id="JAPNNL010000166">
    <property type="protein sequence ID" value="MDA0637596.1"/>
    <property type="molecule type" value="Genomic_DNA"/>
</dbReference>
<reference evidence="5" key="1">
    <citation type="submission" date="2022-11" db="EMBL/GenBank/DDBJ databases">
        <title>Nonomuraea corallina sp. nov., a new species of the genus Nonomuraea isolated from sea side sediment in Thai sea.</title>
        <authorList>
            <person name="Ngamcharungchit C."/>
            <person name="Matsumoto A."/>
            <person name="Suriyachadkun C."/>
            <person name="Panbangred W."/>
            <person name="Inahashi Y."/>
            <person name="Intra B."/>
        </authorList>
    </citation>
    <scope>NUCLEOTIDE SEQUENCE</scope>
    <source>
        <strain evidence="5">MCN248</strain>
    </source>
</reference>
<dbReference type="PROSITE" id="PS50801">
    <property type="entry name" value="STAS"/>
    <property type="match status" value="1"/>
</dbReference>
<comment type="caution">
    <text evidence="5">The sequence shown here is derived from an EMBL/GenBank/DDBJ whole genome shotgun (WGS) entry which is preliminary data.</text>
</comment>
<dbReference type="SUPFAM" id="SSF52091">
    <property type="entry name" value="SpoIIaa-like"/>
    <property type="match status" value="1"/>
</dbReference>
<dbReference type="PANTHER" id="PTHR33495:SF2">
    <property type="entry name" value="ANTI-SIGMA FACTOR ANTAGONIST TM_1081-RELATED"/>
    <property type="match status" value="1"/>
</dbReference>
<dbReference type="Proteomes" id="UP001144036">
    <property type="component" value="Unassembled WGS sequence"/>
</dbReference>
<evidence type="ECO:0000313" key="5">
    <source>
        <dbReference type="EMBL" id="MDA0637596.1"/>
    </source>
</evidence>
<dbReference type="Gene3D" id="3.30.750.24">
    <property type="entry name" value="STAS domain"/>
    <property type="match status" value="1"/>
</dbReference>
<feature type="transmembrane region" description="Helical" evidence="3">
    <location>
        <begin position="48"/>
        <end position="69"/>
    </location>
</feature>
<evidence type="ECO:0000256" key="2">
    <source>
        <dbReference type="RuleBase" id="RU003749"/>
    </source>
</evidence>
<dbReference type="Pfam" id="PF01740">
    <property type="entry name" value="STAS"/>
    <property type="match status" value="1"/>
</dbReference>
<evidence type="ECO:0000256" key="1">
    <source>
        <dbReference type="ARBA" id="ARBA00009013"/>
    </source>
</evidence>
<dbReference type="InterPro" id="IPR003658">
    <property type="entry name" value="Anti-sigma_ant"/>
</dbReference>